<accession>A0ACB0JEM9</accession>
<gene>
    <name evidence="1" type="ORF">MILVUS5_LOCUS12012</name>
</gene>
<protein>
    <submittedName>
        <fullName evidence="1">Uncharacterized protein</fullName>
    </submittedName>
</protein>
<evidence type="ECO:0000313" key="1">
    <source>
        <dbReference type="EMBL" id="CAJ2642540.1"/>
    </source>
</evidence>
<proteinExistence type="predicted"/>
<sequence>MCNYDYNECEVFCFYVLLLYVVNEFLLIADKYKCCIFFRDIFPAPDLNDLLGHVECIQSVQGAYLKHKYVQ</sequence>
<comment type="caution">
    <text evidence="1">The sequence shown here is derived from an EMBL/GenBank/DDBJ whole genome shotgun (WGS) entry which is preliminary data.</text>
</comment>
<reference evidence="1" key="1">
    <citation type="submission" date="2023-10" db="EMBL/GenBank/DDBJ databases">
        <authorList>
            <person name="Rodriguez Cubillos JULIANA M."/>
            <person name="De Vega J."/>
        </authorList>
    </citation>
    <scope>NUCLEOTIDE SEQUENCE</scope>
</reference>
<evidence type="ECO:0000313" key="2">
    <source>
        <dbReference type="Proteomes" id="UP001177021"/>
    </source>
</evidence>
<dbReference type="Proteomes" id="UP001177021">
    <property type="component" value="Unassembled WGS sequence"/>
</dbReference>
<name>A0ACB0JEM9_TRIPR</name>
<organism evidence="1 2">
    <name type="scientific">Trifolium pratense</name>
    <name type="common">Red clover</name>
    <dbReference type="NCBI Taxonomy" id="57577"/>
    <lineage>
        <taxon>Eukaryota</taxon>
        <taxon>Viridiplantae</taxon>
        <taxon>Streptophyta</taxon>
        <taxon>Embryophyta</taxon>
        <taxon>Tracheophyta</taxon>
        <taxon>Spermatophyta</taxon>
        <taxon>Magnoliopsida</taxon>
        <taxon>eudicotyledons</taxon>
        <taxon>Gunneridae</taxon>
        <taxon>Pentapetalae</taxon>
        <taxon>rosids</taxon>
        <taxon>fabids</taxon>
        <taxon>Fabales</taxon>
        <taxon>Fabaceae</taxon>
        <taxon>Papilionoideae</taxon>
        <taxon>50 kb inversion clade</taxon>
        <taxon>NPAAA clade</taxon>
        <taxon>Hologalegina</taxon>
        <taxon>IRL clade</taxon>
        <taxon>Trifolieae</taxon>
        <taxon>Trifolium</taxon>
    </lineage>
</organism>
<keyword evidence="2" id="KW-1185">Reference proteome</keyword>
<dbReference type="EMBL" id="CASHSV030000034">
    <property type="protein sequence ID" value="CAJ2642540.1"/>
    <property type="molecule type" value="Genomic_DNA"/>
</dbReference>